<protein>
    <submittedName>
        <fullName evidence="1">Uncharacterized protein</fullName>
    </submittedName>
</protein>
<accession>A0A1M5CEI5</accession>
<dbReference type="STRING" id="1346286.SAMN05444362_107140"/>
<proteinExistence type="predicted"/>
<sequence length="41" mass="4842">MIRIVNTNIVNCKMEFAFLHKKNTNYLINIKVGILFTRSEN</sequence>
<reference evidence="2" key="1">
    <citation type="submission" date="2016-11" db="EMBL/GenBank/DDBJ databases">
        <authorList>
            <person name="Varghese N."/>
            <person name="Submissions S."/>
        </authorList>
    </citation>
    <scope>NUCLEOTIDE SEQUENCE [LARGE SCALE GENOMIC DNA]</scope>
    <source>
        <strain evidence="2">DSM 27370</strain>
    </source>
</reference>
<dbReference type="AlphaFoldDB" id="A0A1M5CEI5"/>
<evidence type="ECO:0000313" key="2">
    <source>
        <dbReference type="Proteomes" id="UP000184480"/>
    </source>
</evidence>
<organism evidence="1 2">
    <name type="scientific">Dysgonomonas macrotermitis</name>
    <dbReference type="NCBI Taxonomy" id="1346286"/>
    <lineage>
        <taxon>Bacteria</taxon>
        <taxon>Pseudomonadati</taxon>
        <taxon>Bacteroidota</taxon>
        <taxon>Bacteroidia</taxon>
        <taxon>Bacteroidales</taxon>
        <taxon>Dysgonomonadaceae</taxon>
        <taxon>Dysgonomonas</taxon>
    </lineage>
</organism>
<keyword evidence="2" id="KW-1185">Reference proteome</keyword>
<dbReference type="Proteomes" id="UP000184480">
    <property type="component" value="Unassembled WGS sequence"/>
</dbReference>
<name>A0A1M5CEI5_9BACT</name>
<gene>
    <name evidence="1" type="ORF">SAMN05444362_107140</name>
</gene>
<evidence type="ECO:0000313" key="1">
    <source>
        <dbReference type="EMBL" id="SHF53111.1"/>
    </source>
</evidence>
<dbReference type="EMBL" id="FQUC01000007">
    <property type="protein sequence ID" value="SHF53111.1"/>
    <property type="molecule type" value="Genomic_DNA"/>
</dbReference>